<dbReference type="RefSeq" id="WP_230549467.1">
    <property type="nucleotide sequence ID" value="NZ_JAJISD010000001.1"/>
</dbReference>
<dbReference type="EMBL" id="JAJISD010000001">
    <property type="protein sequence ID" value="MCC8428272.1"/>
    <property type="molecule type" value="Genomic_DNA"/>
</dbReference>
<dbReference type="Gene3D" id="3.40.50.720">
    <property type="entry name" value="NAD(P)-binding Rossmann-like Domain"/>
    <property type="match status" value="1"/>
</dbReference>
<protein>
    <submittedName>
        <fullName evidence="2">SDR family oxidoreductase</fullName>
    </submittedName>
</protein>
<organism evidence="2 3">
    <name type="scientific">Reyranella aquatilis</name>
    <dbReference type="NCBI Taxonomy" id="2035356"/>
    <lineage>
        <taxon>Bacteria</taxon>
        <taxon>Pseudomonadati</taxon>
        <taxon>Pseudomonadota</taxon>
        <taxon>Alphaproteobacteria</taxon>
        <taxon>Hyphomicrobiales</taxon>
        <taxon>Reyranellaceae</taxon>
        <taxon>Reyranella</taxon>
    </lineage>
</organism>
<sequence length="280" mass="29596">MTSTTCPSNLVAIACPPNVPSQQASIGRMRLLIHQGTMDYQLKDRTCLVSGASSGIGAGVVRLLARQGARVVATARRVEKIERLDGVSAVAGDVTDMADLVRIAAEATDAVGAIDILVNCAGGSRPTGPDAGEDVWEEAFALNFTAARRLTKALLPAMRARKWGRVINISGSMEPRALNAAIAAKAALHLWAKGLSCDVAADGVTVNTIQPGRINSEQILQKLHPSEEARRSFIERNIPIGYFGEPEDVANLVAFLASSAARYITGAVIPVDGGMHYFAH</sequence>
<dbReference type="SUPFAM" id="SSF51735">
    <property type="entry name" value="NAD(P)-binding Rossmann-fold domains"/>
    <property type="match status" value="1"/>
</dbReference>
<dbReference type="Proteomes" id="UP001198862">
    <property type="component" value="Unassembled WGS sequence"/>
</dbReference>
<name>A0ABS8KQC2_9HYPH</name>
<evidence type="ECO:0000313" key="2">
    <source>
        <dbReference type="EMBL" id="MCC8428272.1"/>
    </source>
</evidence>
<evidence type="ECO:0000256" key="1">
    <source>
        <dbReference type="ARBA" id="ARBA00006484"/>
    </source>
</evidence>
<dbReference type="PANTHER" id="PTHR42879:SF2">
    <property type="entry name" value="3-OXOACYL-[ACYL-CARRIER-PROTEIN] REDUCTASE FABG"/>
    <property type="match status" value="1"/>
</dbReference>
<keyword evidence="3" id="KW-1185">Reference proteome</keyword>
<dbReference type="PRINTS" id="PR00081">
    <property type="entry name" value="GDHRDH"/>
</dbReference>
<dbReference type="PANTHER" id="PTHR42879">
    <property type="entry name" value="3-OXOACYL-(ACYL-CARRIER-PROTEIN) REDUCTASE"/>
    <property type="match status" value="1"/>
</dbReference>
<accession>A0ABS8KQC2</accession>
<dbReference type="InterPro" id="IPR002347">
    <property type="entry name" value="SDR_fam"/>
</dbReference>
<evidence type="ECO:0000313" key="3">
    <source>
        <dbReference type="Proteomes" id="UP001198862"/>
    </source>
</evidence>
<dbReference type="Pfam" id="PF13561">
    <property type="entry name" value="adh_short_C2"/>
    <property type="match status" value="1"/>
</dbReference>
<reference evidence="2 3" key="1">
    <citation type="submission" date="2021-11" db="EMBL/GenBank/DDBJ databases">
        <authorList>
            <person name="Lee D.-H."/>
            <person name="Kim S.-B."/>
        </authorList>
    </citation>
    <scope>NUCLEOTIDE SEQUENCE [LARGE SCALE GENOMIC DNA]</scope>
    <source>
        <strain evidence="2 3">KCTC 52223</strain>
    </source>
</reference>
<comment type="caution">
    <text evidence="2">The sequence shown here is derived from an EMBL/GenBank/DDBJ whole genome shotgun (WGS) entry which is preliminary data.</text>
</comment>
<gene>
    <name evidence="2" type="ORF">LJ725_04795</name>
</gene>
<comment type="similarity">
    <text evidence="1">Belongs to the short-chain dehydrogenases/reductases (SDR) family.</text>
</comment>
<dbReference type="InterPro" id="IPR050259">
    <property type="entry name" value="SDR"/>
</dbReference>
<proteinExistence type="inferred from homology"/>
<dbReference type="InterPro" id="IPR036291">
    <property type="entry name" value="NAD(P)-bd_dom_sf"/>
</dbReference>